<accession>A0ABY5LR52</accession>
<name>A0ABY5LR52_9VIBR</name>
<keyword evidence="2" id="KW-1185">Reference proteome</keyword>
<dbReference type="RefSeq" id="WP_257086872.1">
    <property type="nucleotide sequence ID" value="NZ_CP102097.1"/>
</dbReference>
<gene>
    <name evidence="1" type="ORF">NP165_13290</name>
</gene>
<reference evidence="1" key="1">
    <citation type="submission" date="2022-07" db="EMBL/GenBank/DDBJ databases">
        <title>Complete genome of Vibrio japonicus strain JCM 31412T and phylogenomic assessment of the Nereis clade of the genus Vibrio.</title>
        <authorList>
            <person name="Shlafstein M.D."/>
            <person name="Emsley S.A."/>
            <person name="Ushijima B."/>
            <person name="Videau P."/>
            <person name="Saw J.H."/>
        </authorList>
    </citation>
    <scope>NUCLEOTIDE SEQUENCE</scope>
    <source>
        <strain evidence="1">JCM 31412</strain>
    </source>
</reference>
<protein>
    <submittedName>
        <fullName evidence="1">Uncharacterized protein</fullName>
    </submittedName>
</protein>
<organism evidence="1 2">
    <name type="scientific">Vibrio japonicus</name>
    <dbReference type="NCBI Taxonomy" id="1824638"/>
    <lineage>
        <taxon>Bacteria</taxon>
        <taxon>Pseudomonadati</taxon>
        <taxon>Pseudomonadota</taxon>
        <taxon>Gammaproteobacteria</taxon>
        <taxon>Vibrionales</taxon>
        <taxon>Vibrionaceae</taxon>
        <taxon>Vibrio</taxon>
    </lineage>
</organism>
<proteinExistence type="predicted"/>
<evidence type="ECO:0000313" key="2">
    <source>
        <dbReference type="Proteomes" id="UP001058602"/>
    </source>
</evidence>
<dbReference type="Proteomes" id="UP001058602">
    <property type="component" value="Chromosome 2"/>
</dbReference>
<sequence length="163" mass="18279">MSCVGFSGFTYANNFNYNFIEIRTATDPQLTGVEASHFLTQNTHVVARIDSQFDSDYAAAAGVGFNGPLSQFADIYGQVLAHRIEFPEQYERDSVTQVEMNIGFRLWLADQIEATGRIGRNDESSVFHAGVRFHSTDQLTLSGEMRNNGIYGPQLTMSVRFQY</sequence>
<evidence type="ECO:0000313" key="1">
    <source>
        <dbReference type="EMBL" id="UUM33184.1"/>
    </source>
</evidence>
<dbReference type="EMBL" id="CP102097">
    <property type="protein sequence ID" value="UUM33184.1"/>
    <property type="molecule type" value="Genomic_DNA"/>
</dbReference>